<comment type="caution">
    <text evidence="18">The sequence shown here is derived from an EMBL/GenBank/DDBJ whole genome shotgun (WGS) entry which is preliminary data.</text>
</comment>
<feature type="transmembrane region" description="Helical" evidence="16">
    <location>
        <begin position="244"/>
        <end position="266"/>
    </location>
</feature>
<protein>
    <recommendedName>
        <fullName evidence="16">Potassium-transporting ATPase ATP-binding subunit</fullName>
        <ecNumber evidence="16">7.2.2.6</ecNumber>
    </recommendedName>
    <alternativeName>
        <fullName evidence="16">ATP phosphohydrolase [potassium-transporting] B chain</fullName>
    </alternativeName>
    <alternativeName>
        <fullName evidence="16">Potassium-binding and translocating subunit B</fullName>
    </alternativeName>
    <alternativeName>
        <fullName evidence="16">Potassium-translocating ATPase B chain</fullName>
    </alternativeName>
</protein>
<dbReference type="SFLD" id="SFLDG00002">
    <property type="entry name" value="C1.7:_P-type_atpase_like"/>
    <property type="match status" value="1"/>
</dbReference>
<dbReference type="GO" id="GO:0000287">
    <property type="term" value="F:magnesium ion binding"/>
    <property type="evidence" value="ECO:0007669"/>
    <property type="project" value="UniProtKB-UniRule"/>
</dbReference>
<comment type="function">
    <text evidence="16">Part of the high-affinity ATP-driven potassium transport (or Kdp) system, which catalyzes the hydrolysis of ATP coupled with the electrogenic transport of potassium into the cytoplasm. This subunit is responsible for energy coupling to the transport system and for the release of the potassium ions to the cytoplasm.</text>
</comment>
<keyword evidence="8 16" id="KW-0547">Nucleotide-binding</keyword>
<keyword evidence="13 16" id="KW-1133">Transmembrane helix</keyword>
<evidence type="ECO:0000256" key="7">
    <source>
        <dbReference type="ARBA" id="ARBA00022723"/>
    </source>
</evidence>
<keyword evidence="2 16" id="KW-0813">Transport</keyword>
<feature type="binding site" evidence="16">
    <location>
        <position position="336"/>
    </location>
    <ligand>
        <name>ATP</name>
        <dbReference type="ChEBI" id="CHEBI:30616"/>
    </ligand>
</feature>
<dbReference type="Gene3D" id="3.40.1110.10">
    <property type="entry name" value="Calcium-transporting ATPase, cytoplasmic domain N"/>
    <property type="match status" value="1"/>
</dbReference>
<feature type="domain" description="P-type ATPase A" evidence="17">
    <location>
        <begin position="101"/>
        <end position="200"/>
    </location>
</feature>
<dbReference type="PANTHER" id="PTHR43743">
    <property type="entry name" value="POTASSIUM-TRANSPORTING ATPASE ATP-BINDING SUBUNIT"/>
    <property type="match status" value="1"/>
</dbReference>
<gene>
    <name evidence="16 18" type="primary">kdpB</name>
    <name evidence="18" type="ORF">ENH88_09320</name>
</gene>
<dbReference type="InterPro" id="IPR023299">
    <property type="entry name" value="ATPase_P-typ_cyto_dom_N"/>
</dbReference>
<comment type="subcellular location">
    <subcellularLocation>
        <location evidence="16">Cell membrane</location>
        <topology evidence="16">Multi-pass membrane protein</topology>
    </subcellularLocation>
    <subcellularLocation>
        <location evidence="1">Membrane</location>
    </subcellularLocation>
</comment>
<dbReference type="InterPro" id="IPR059000">
    <property type="entry name" value="ATPase_P-type_domA"/>
</dbReference>
<keyword evidence="11 16" id="KW-0630">Potassium</keyword>
<dbReference type="AlphaFoldDB" id="A0A7V1GE69"/>
<dbReference type="Pfam" id="PF00702">
    <property type="entry name" value="Hydrolase"/>
    <property type="match status" value="1"/>
</dbReference>
<dbReference type="GO" id="GO:0005524">
    <property type="term" value="F:ATP binding"/>
    <property type="evidence" value="ECO:0007669"/>
    <property type="project" value="UniProtKB-UniRule"/>
</dbReference>
<comment type="similarity">
    <text evidence="16">Belongs to the cation transport ATPase (P-type) (TC 3.A.3) family. Type IA subfamily.</text>
</comment>
<evidence type="ECO:0000256" key="4">
    <source>
        <dbReference type="ARBA" id="ARBA00022538"/>
    </source>
</evidence>
<feature type="transmembrane region" description="Helical" evidence="16">
    <location>
        <begin position="578"/>
        <end position="600"/>
    </location>
</feature>
<feature type="transmembrane region" description="Helical" evidence="16">
    <location>
        <begin position="606"/>
        <end position="627"/>
    </location>
</feature>
<evidence type="ECO:0000259" key="17">
    <source>
        <dbReference type="Pfam" id="PF00122"/>
    </source>
</evidence>
<keyword evidence="10 16" id="KW-0460">Magnesium</keyword>
<dbReference type="InterPro" id="IPR036412">
    <property type="entry name" value="HAD-like_sf"/>
</dbReference>
<evidence type="ECO:0000256" key="6">
    <source>
        <dbReference type="ARBA" id="ARBA00022692"/>
    </source>
</evidence>
<dbReference type="SUPFAM" id="SSF81653">
    <property type="entry name" value="Calcium ATPase, transduction domain A"/>
    <property type="match status" value="1"/>
</dbReference>
<dbReference type="InterPro" id="IPR008250">
    <property type="entry name" value="ATPase_P-typ_transduc_dom_A_sf"/>
</dbReference>
<dbReference type="EMBL" id="DRGM01000099">
    <property type="protein sequence ID" value="HEA16625.1"/>
    <property type="molecule type" value="Genomic_DNA"/>
</dbReference>
<dbReference type="PANTHER" id="PTHR43743:SF1">
    <property type="entry name" value="POTASSIUM-TRANSPORTING ATPASE ATP-BINDING SUBUNIT"/>
    <property type="match status" value="1"/>
</dbReference>
<evidence type="ECO:0000256" key="12">
    <source>
        <dbReference type="ARBA" id="ARBA00022967"/>
    </source>
</evidence>
<evidence type="ECO:0000256" key="13">
    <source>
        <dbReference type="ARBA" id="ARBA00022989"/>
    </source>
</evidence>
<keyword evidence="12 16" id="KW-1278">Translocase</keyword>
<name>A0A7V1GE69_9GAMM</name>
<keyword evidence="4 16" id="KW-0633">Potassium transport</keyword>
<accession>A0A7V1GE69</accession>
<feature type="binding site" evidence="16">
    <location>
        <position position="340"/>
    </location>
    <ligand>
        <name>ATP</name>
        <dbReference type="ChEBI" id="CHEBI:30616"/>
    </ligand>
</feature>
<dbReference type="EC" id="7.2.2.6" evidence="16"/>
<evidence type="ECO:0000256" key="10">
    <source>
        <dbReference type="ARBA" id="ARBA00022842"/>
    </source>
</evidence>
<dbReference type="SUPFAM" id="SSF81665">
    <property type="entry name" value="Calcium ATPase, transmembrane domain M"/>
    <property type="match status" value="1"/>
</dbReference>
<evidence type="ECO:0000256" key="8">
    <source>
        <dbReference type="ARBA" id="ARBA00022741"/>
    </source>
</evidence>
<evidence type="ECO:0000256" key="14">
    <source>
        <dbReference type="ARBA" id="ARBA00023065"/>
    </source>
</evidence>
<evidence type="ECO:0000256" key="16">
    <source>
        <dbReference type="HAMAP-Rule" id="MF_00285"/>
    </source>
</evidence>
<evidence type="ECO:0000256" key="3">
    <source>
        <dbReference type="ARBA" id="ARBA00022475"/>
    </source>
</evidence>
<dbReference type="NCBIfam" id="TIGR01497">
    <property type="entry name" value="kdpB"/>
    <property type="match status" value="1"/>
</dbReference>
<keyword evidence="14 16" id="KW-0406">Ion transport</keyword>
<organism evidence="18">
    <name type="scientific">Pseudoalteromonas prydzensis</name>
    <dbReference type="NCBI Taxonomy" id="182141"/>
    <lineage>
        <taxon>Bacteria</taxon>
        <taxon>Pseudomonadati</taxon>
        <taxon>Pseudomonadota</taxon>
        <taxon>Gammaproteobacteria</taxon>
        <taxon>Alteromonadales</taxon>
        <taxon>Pseudoalteromonadaceae</taxon>
        <taxon>Pseudoalteromonas</taxon>
    </lineage>
</organism>
<dbReference type="Pfam" id="PF00122">
    <property type="entry name" value="E1-E2_ATPase"/>
    <property type="match status" value="1"/>
</dbReference>
<keyword evidence="5 16" id="KW-0597">Phosphoprotein</keyword>
<proteinExistence type="inferred from homology"/>
<feature type="binding site" evidence="16">
    <location>
        <begin position="367"/>
        <end position="374"/>
    </location>
    <ligand>
        <name>ATP</name>
        <dbReference type="ChEBI" id="CHEBI:30616"/>
    </ligand>
</feature>
<feature type="active site" description="4-aspartylphosphate intermediate" evidence="16">
    <location>
        <position position="299"/>
    </location>
</feature>
<dbReference type="InterPro" id="IPR044492">
    <property type="entry name" value="P_typ_ATPase_HD_dom"/>
</dbReference>
<dbReference type="HAMAP" id="MF_00285">
    <property type="entry name" value="KdpB"/>
    <property type="match status" value="1"/>
</dbReference>
<dbReference type="PROSITE" id="PS00154">
    <property type="entry name" value="ATPASE_E1_E2"/>
    <property type="match status" value="1"/>
</dbReference>
<feature type="binding site" evidence="16">
    <location>
        <position position="386"/>
    </location>
    <ligand>
        <name>ATP</name>
        <dbReference type="ChEBI" id="CHEBI:30616"/>
    </ligand>
</feature>
<dbReference type="SFLD" id="SFLDS00003">
    <property type="entry name" value="Haloacid_Dehalogenase"/>
    <property type="match status" value="1"/>
</dbReference>
<dbReference type="Gene3D" id="2.70.150.10">
    <property type="entry name" value="Calcium-transporting ATPase, cytoplasmic transduction domain A"/>
    <property type="match status" value="1"/>
</dbReference>
<dbReference type="InterPro" id="IPR023214">
    <property type="entry name" value="HAD_sf"/>
</dbReference>
<evidence type="ECO:0000256" key="5">
    <source>
        <dbReference type="ARBA" id="ARBA00022553"/>
    </source>
</evidence>
<dbReference type="InterPro" id="IPR023298">
    <property type="entry name" value="ATPase_P-typ_TM_dom_sf"/>
</dbReference>
<dbReference type="InterPro" id="IPR001757">
    <property type="entry name" value="P_typ_ATPase"/>
</dbReference>
<keyword evidence="3 16" id="KW-1003">Cell membrane</keyword>
<feature type="transmembrane region" description="Helical" evidence="16">
    <location>
        <begin position="647"/>
        <end position="667"/>
    </location>
</feature>
<keyword evidence="7 16" id="KW-0479">Metal-binding</keyword>
<dbReference type="GO" id="GO:0016887">
    <property type="term" value="F:ATP hydrolysis activity"/>
    <property type="evidence" value="ECO:0007669"/>
    <property type="project" value="InterPro"/>
</dbReference>
<dbReference type="InterPro" id="IPR006391">
    <property type="entry name" value="P-type_ATPase_bsu_IA"/>
</dbReference>
<dbReference type="GO" id="GO:0005886">
    <property type="term" value="C:plasma membrane"/>
    <property type="evidence" value="ECO:0007669"/>
    <property type="project" value="UniProtKB-SubCell"/>
</dbReference>
<dbReference type="Proteomes" id="UP000886188">
    <property type="component" value="Unassembled WGS sequence"/>
</dbReference>
<comment type="subunit">
    <text evidence="16">The system is composed of three essential subunits: KdpA, KdpB and KdpC.</text>
</comment>
<dbReference type="InterPro" id="IPR018303">
    <property type="entry name" value="ATPase_P-typ_P_site"/>
</dbReference>
<dbReference type="Gene3D" id="3.40.50.1000">
    <property type="entry name" value="HAD superfamily/HAD-like"/>
    <property type="match status" value="1"/>
</dbReference>
<dbReference type="PROSITE" id="PS50890">
    <property type="entry name" value="PUA"/>
    <property type="match status" value="1"/>
</dbReference>
<evidence type="ECO:0000256" key="2">
    <source>
        <dbReference type="ARBA" id="ARBA00022448"/>
    </source>
</evidence>
<feature type="transmembrane region" description="Helical" evidence="16">
    <location>
        <begin position="32"/>
        <end position="52"/>
    </location>
</feature>
<dbReference type="SFLD" id="SFLDF00027">
    <property type="entry name" value="p-type_atpase"/>
    <property type="match status" value="1"/>
</dbReference>
<feature type="binding site" evidence="16">
    <location>
        <position position="513"/>
    </location>
    <ligand>
        <name>Mg(2+)</name>
        <dbReference type="ChEBI" id="CHEBI:18420"/>
    </ligand>
</feature>
<reference evidence="18" key="1">
    <citation type="journal article" date="2020" name="mSystems">
        <title>Genome- and Community-Level Interaction Insights into Carbon Utilization and Element Cycling Functions of Hydrothermarchaeota in Hydrothermal Sediment.</title>
        <authorList>
            <person name="Zhou Z."/>
            <person name="Liu Y."/>
            <person name="Xu W."/>
            <person name="Pan J."/>
            <person name="Luo Z.H."/>
            <person name="Li M."/>
        </authorList>
    </citation>
    <scope>NUCLEOTIDE SEQUENCE [LARGE SCALE GENOMIC DNA]</scope>
    <source>
        <strain evidence="18">HyVt-346</strain>
    </source>
</reference>
<keyword evidence="6 16" id="KW-0812">Transmembrane</keyword>
<keyword evidence="15 16" id="KW-0472">Membrane</keyword>
<dbReference type="SUPFAM" id="SSF56784">
    <property type="entry name" value="HAD-like"/>
    <property type="match status" value="1"/>
</dbReference>
<evidence type="ECO:0000256" key="9">
    <source>
        <dbReference type="ARBA" id="ARBA00022840"/>
    </source>
</evidence>
<dbReference type="GO" id="GO:0008556">
    <property type="term" value="F:P-type potassium transmembrane transporter activity"/>
    <property type="evidence" value="ECO:0007669"/>
    <property type="project" value="UniProtKB-UniRule"/>
</dbReference>
<feature type="binding site" evidence="16">
    <location>
        <position position="509"/>
    </location>
    <ligand>
        <name>Mg(2+)</name>
        <dbReference type="ChEBI" id="CHEBI:18420"/>
    </ligand>
</feature>
<sequence>MQVNKMNNTSKLTQASWQAFAKLHPKLAVKNPVMLVVWVATLLAMVMTVQQFVAGDNIAFALASSLVLFFTLWFANFAEAIAEARGRDQASSLKATRRDLTALRVDGKTQSQISASQLKAGDIVLVHSGELIPADGEIVTGVATINESALTGESAPVLREAGTDHSGVIAGTKVLSGTIKVQVTAESGHSFLDKMISLVEGTNRQKTPNELALTVLLAALTLVFLIAVATLPAMAGFVGIELDWLMLIALVVCLIPTTIAGLLPAIGIAGMNRALAENVIAKSGKAVEVAGDIDTLLLDKTGTITFGDRQATAFLPVSGVAESELVAGALWSSLQDPTPEGKSIVQLAEQGEYRIPTLTEQDEFTPFSAQTRLSSIQLASGECWVKGATDAVKNWAQQRDLTVPSSLDPIVTRVAQQGATPLVVASEKGILGVIQLSDVIKPGVAERFAELRALGVRTVMITGDNPITAGAIAAAAGVDDFVAEAKPEDKLELIRKEQAQGRLVAMVGDGTNDAPALAQADVGLAMNSGTQAAKEAGNMVDLDSDPTKLLAVVAVGKQMLITRGALTTFSLANDVAKYFVIVPAVFASAMPSINALNIMQLPDPKMAVLSALIFNAVIIPALIPLALKGVKIKPISAEKLLRNNMLIFGLGGIALPFIAIKVIDLLLNGVF</sequence>
<evidence type="ECO:0000256" key="15">
    <source>
        <dbReference type="ARBA" id="ARBA00023136"/>
    </source>
</evidence>
<evidence type="ECO:0000256" key="11">
    <source>
        <dbReference type="ARBA" id="ARBA00022958"/>
    </source>
</evidence>
<comment type="catalytic activity">
    <reaction evidence="16">
        <text>K(+)(out) + ATP + H2O = K(+)(in) + ADP + phosphate + H(+)</text>
        <dbReference type="Rhea" id="RHEA:16777"/>
        <dbReference type="ChEBI" id="CHEBI:15377"/>
        <dbReference type="ChEBI" id="CHEBI:15378"/>
        <dbReference type="ChEBI" id="CHEBI:29103"/>
        <dbReference type="ChEBI" id="CHEBI:30616"/>
        <dbReference type="ChEBI" id="CHEBI:43474"/>
        <dbReference type="ChEBI" id="CHEBI:456216"/>
        <dbReference type="EC" id="7.2.2.6"/>
    </reaction>
</comment>
<evidence type="ECO:0000256" key="1">
    <source>
        <dbReference type="ARBA" id="ARBA00004370"/>
    </source>
</evidence>
<dbReference type="NCBIfam" id="TIGR01494">
    <property type="entry name" value="ATPase_P-type"/>
    <property type="match status" value="2"/>
</dbReference>
<keyword evidence="9 16" id="KW-0067">ATP-binding</keyword>
<evidence type="ECO:0000313" key="18">
    <source>
        <dbReference type="EMBL" id="HEA16625.1"/>
    </source>
</evidence>
<feature type="transmembrane region" description="Helical" evidence="16">
    <location>
        <begin position="58"/>
        <end position="78"/>
    </location>
</feature>
<feature type="transmembrane region" description="Helical" evidence="16">
    <location>
        <begin position="211"/>
        <end position="238"/>
    </location>
</feature>
<dbReference type="PRINTS" id="PR00119">
    <property type="entry name" value="CATATPASE"/>
</dbReference>